<gene>
    <name evidence="7" type="primary">NCL1_41017</name>
    <name evidence="7" type="ORF">NPIL_590431</name>
</gene>
<evidence type="ECO:0000256" key="5">
    <source>
        <dbReference type="SAM" id="SignalP"/>
    </source>
</evidence>
<dbReference type="InterPro" id="IPR039036">
    <property type="entry name" value="Granulin_fam"/>
</dbReference>
<accession>A0A8X6PWF4</accession>
<dbReference type="GO" id="GO:0005576">
    <property type="term" value="C:extracellular region"/>
    <property type="evidence" value="ECO:0007669"/>
    <property type="project" value="UniProtKB-SubCell"/>
</dbReference>
<dbReference type="SMART" id="SM00277">
    <property type="entry name" value="GRAN"/>
    <property type="match status" value="1"/>
</dbReference>
<proteinExistence type="inferred from homology"/>
<evidence type="ECO:0000313" key="8">
    <source>
        <dbReference type="Proteomes" id="UP000887013"/>
    </source>
</evidence>
<protein>
    <submittedName>
        <fullName evidence="7">Granulin</fullName>
    </submittedName>
</protein>
<evidence type="ECO:0000256" key="4">
    <source>
        <dbReference type="ARBA" id="ARBA00023157"/>
    </source>
</evidence>
<keyword evidence="8" id="KW-1185">Reference proteome</keyword>
<dbReference type="PROSITE" id="PS00799">
    <property type="entry name" value="GRANULINS"/>
    <property type="match status" value="1"/>
</dbReference>
<feature type="signal peptide" evidence="5">
    <location>
        <begin position="1"/>
        <end position="15"/>
    </location>
</feature>
<comment type="subcellular location">
    <subcellularLocation>
        <location evidence="1">Secreted</location>
    </subcellularLocation>
</comment>
<dbReference type="Gene3D" id="2.10.25.160">
    <property type="entry name" value="Granulin"/>
    <property type="match status" value="1"/>
</dbReference>
<name>A0A8X6PWF4_NEPPI</name>
<evidence type="ECO:0000256" key="2">
    <source>
        <dbReference type="ARBA" id="ARBA00010093"/>
    </source>
</evidence>
<dbReference type="InterPro" id="IPR000118">
    <property type="entry name" value="Granulin"/>
</dbReference>
<dbReference type="AlphaFoldDB" id="A0A8X6PWF4"/>
<dbReference type="Pfam" id="PF00396">
    <property type="entry name" value="Granulin"/>
    <property type="match status" value="1"/>
</dbReference>
<dbReference type="InterPro" id="IPR037277">
    <property type="entry name" value="Granulin_sf"/>
</dbReference>
<dbReference type="PANTHER" id="PTHR12274:SF3">
    <property type="entry name" value="PROGRANULIN"/>
    <property type="match status" value="1"/>
</dbReference>
<evidence type="ECO:0000313" key="7">
    <source>
        <dbReference type="EMBL" id="GFT93299.1"/>
    </source>
</evidence>
<keyword evidence="3" id="KW-0964">Secreted</keyword>
<comment type="similarity">
    <text evidence="2">Belongs to the granulin family.</text>
</comment>
<keyword evidence="5" id="KW-0732">Signal</keyword>
<keyword evidence="4" id="KW-1015">Disulfide bond</keyword>
<evidence type="ECO:0000256" key="3">
    <source>
        <dbReference type="ARBA" id="ARBA00022525"/>
    </source>
</evidence>
<dbReference type="PANTHER" id="PTHR12274">
    <property type="entry name" value="GRANULIN"/>
    <property type="match status" value="1"/>
</dbReference>
<evidence type="ECO:0000256" key="1">
    <source>
        <dbReference type="ARBA" id="ARBA00004613"/>
    </source>
</evidence>
<sequence>MIYSLIFVLISGALASKPYFQCEESILCRKGSRHCEEANGKQWCCPKNRVFCDSETNKCHPLVSNVPLVLLRPSIKKSEYFTALEKLSLNIEADPFRNKQILSRSLNYLCQPLETSKKYPKPSPVNSTQCLSNRKTGDGSTDIYCPGRKQRCPPENTCCLIGKDVYGCCRYQDAVCCDDLIHCCPPDTMCNTETMECISRKDVLRKKIRP</sequence>
<feature type="domain" description="Granulins" evidence="6">
    <location>
        <begin position="177"/>
        <end position="190"/>
    </location>
</feature>
<dbReference type="EMBL" id="BMAW01025623">
    <property type="protein sequence ID" value="GFT93299.1"/>
    <property type="molecule type" value="Genomic_DNA"/>
</dbReference>
<feature type="chain" id="PRO_5036471946" evidence="5">
    <location>
        <begin position="16"/>
        <end position="210"/>
    </location>
</feature>
<organism evidence="7 8">
    <name type="scientific">Nephila pilipes</name>
    <name type="common">Giant wood spider</name>
    <name type="synonym">Nephila maculata</name>
    <dbReference type="NCBI Taxonomy" id="299642"/>
    <lineage>
        <taxon>Eukaryota</taxon>
        <taxon>Metazoa</taxon>
        <taxon>Ecdysozoa</taxon>
        <taxon>Arthropoda</taxon>
        <taxon>Chelicerata</taxon>
        <taxon>Arachnida</taxon>
        <taxon>Araneae</taxon>
        <taxon>Araneomorphae</taxon>
        <taxon>Entelegynae</taxon>
        <taxon>Araneoidea</taxon>
        <taxon>Nephilidae</taxon>
        <taxon>Nephila</taxon>
    </lineage>
</organism>
<dbReference type="OrthoDB" id="5854875at2759"/>
<dbReference type="Proteomes" id="UP000887013">
    <property type="component" value="Unassembled WGS sequence"/>
</dbReference>
<comment type="caution">
    <text evidence="7">The sequence shown here is derived from an EMBL/GenBank/DDBJ whole genome shotgun (WGS) entry which is preliminary data.</text>
</comment>
<evidence type="ECO:0000259" key="6">
    <source>
        <dbReference type="PROSITE" id="PS00799"/>
    </source>
</evidence>
<reference evidence="7" key="1">
    <citation type="submission" date="2020-08" db="EMBL/GenBank/DDBJ databases">
        <title>Multicomponent nature underlies the extraordinary mechanical properties of spider dragline silk.</title>
        <authorList>
            <person name="Kono N."/>
            <person name="Nakamura H."/>
            <person name="Mori M."/>
            <person name="Yoshida Y."/>
            <person name="Ohtoshi R."/>
            <person name="Malay A.D."/>
            <person name="Moran D.A.P."/>
            <person name="Tomita M."/>
            <person name="Numata K."/>
            <person name="Arakawa K."/>
        </authorList>
    </citation>
    <scope>NUCLEOTIDE SEQUENCE</scope>
</reference>